<keyword evidence="6" id="KW-0378">Hydrolase</keyword>
<name>A0A5C5UX42_9BACT</name>
<evidence type="ECO:0000313" key="6">
    <source>
        <dbReference type="EMBL" id="TWT30203.1"/>
    </source>
</evidence>
<dbReference type="InterPro" id="IPR003439">
    <property type="entry name" value="ABC_transporter-like_ATP-bd"/>
</dbReference>
<dbReference type="SMART" id="SM00382">
    <property type="entry name" value="AAA"/>
    <property type="match status" value="1"/>
</dbReference>
<dbReference type="PANTHER" id="PTHR24220">
    <property type="entry name" value="IMPORT ATP-BINDING PROTEIN"/>
    <property type="match status" value="1"/>
</dbReference>
<dbReference type="GO" id="GO:0005886">
    <property type="term" value="C:plasma membrane"/>
    <property type="evidence" value="ECO:0007669"/>
    <property type="project" value="TreeGrafter"/>
</dbReference>
<dbReference type="GO" id="GO:0022857">
    <property type="term" value="F:transmembrane transporter activity"/>
    <property type="evidence" value="ECO:0007669"/>
    <property type="project" value="TreeGrafter"/>
</dbReference>
<dbReference type="InterPro" id="IPR003593">
    <property type="entry name" value="AAA+_ATPase"/>
</dbReference>
<feature type="domain" description="ABC transporter" evidence="5">
    <location>
        <begin position="4"/>
        <end position="224"/>
    </location>
</feature>
<proteinExistence type="inferred from homology"/>
<evidence type="ECO:0000256" key="3">
    <source>
        <dbReference type="ARBA" id="ARBA00022741"/>
    </source>
</evidence>
<dbReference type="Gene3D" id="3.40.50.300">
    <property type="entry name" value="P-loop containing nucleotide triphosphate hydrolases"/>
    <property type="match status" value="1"/>
</dbReference>
<dbReference type="RefSeq" id="WP_146568574.1">
    <property type="nucleotide sequence ID" value="NZ_SIHJ01000005.1"/>
</dbReference>
<dbReference type="AlphaFoldDB" id="A0A5C5UX42"/>
<dbReference type="InterPro" id="IPR017911">
    <property type="entry name" value="MacB-like_ATP-bd"/>
</dbReference>
<keyword evidence="3" id="KW-0547">Nucleotide-binding</keyword>
<evidence type="ECO:0000256" key="2">
    <source>
        <dbReference type="ARBA" id="ARBA00022448"/>
    </source>
</evidence>
<keyword evidence="2" id="KW-0813">Transport</keyword>
<dbReference type="GO" id="GO:0016887">
    <property type="term" value="F:ATP hydrolysis activity"/>
    <property type="evidence" value="ECO:0007669"/>
    <property type="project" value="InterPro"/>
</dbReference>
<dbReference type="InterPro" id="IPR027417">
    <property type="entry name" value="P-loop_NTPase"/>
</dbReference>
<evidence type="ECO:0000256" key="4">
    <source>
        <dbReference type="ARBA" id="ARBA00022840"/>
    </source>
</evidence>
<dbReference type="Pfam" id="PF00005">
    <property type="entry name" value="ABC_tran"/>
    <property type="match status" value="1"/>
</dbReference>
<dbReference type="InterPro" id="IPR015854">
    <property type="entry name" value="ABC_transpr_LolD-like"/>
</dbReference>
<dbReference type="CDD" id="cd03255">
    <property type="entry name" value="ABC_MJ0796_LolCDE_FtsE"/>
    <property type="match status" value="1"/>
</dbReference>
<evidence type="ECO:0000259" key="5">
    <source>
        <dbReference type="PROSITE" id="PS50893"/>
    </source>
</evidence>
<keyword evidence="6" id="KW-0449">Lipoprotein</keyword>
<organism evidence="6 7">
    <name type="scientific">Posidoniimonas corsicana</name>
    <dbReference type="NCBI Taxonomy" id="1938618"/>
    <lineage>
        <taxon>Bacteria</taxon>
        <taxon>Pseudomonadati</taxon>
        <taxon>Planctomycetota</taxon>
        <taxon>Planctomycetia</taxon>
        <taxon>Pirellulales</taxon>
        <taxon>Lacipirellulaceae</taxon>
        <taxon>Posidoniimonas</taxon>
    </lineage>
</organism>
<keyword evidence="7" id="KW-1185">Reference proteome</keyword>
<dbReference type="Proteomes" id="UP000316714">
    <property type="component" value="Unassembled WGS sequence"/>
</dbReference>
<sequence>MSDLVVTHAAKSYPTPSGPLEVLKDADFSMRRGESLAIVGPSGSGKSTLLALLGGLEPPTSGTITIAGQDPYSLPEQVLPKFRGEQFGFVFQEHYLLPQCTVLENVLTPHLAIGSAGKPEQDAARELLSRVGLAERLTHLPRELSGGERQRVAIARALVRRPTLVLADEPTGNLDQTTAGQVTELLLELQRETDSVLVVVTHSAELAAAMQHSKRLDDGRLVDQ</sequence>
<dbReference type="PANTHER" id="PTHR24220:SF689">
    <property type="entry name" value="LIPOPROTEIN-RELEASING SYSTEM ATP-BINDING PROTEIN LOLD"/>
    <property type="match status" value="1"/>
</dbReference>
<protein>
    <submittedName>
        <fullName evidence="6">Lipoprotein-releasing system ATP-binding protein LolD</fullName>
        <ecNumber evidence="6">3.6.3.-</ecNumber>
    </submittedName>
</protein>
<dbReference type="EMBL" id="SIHJ01000005">
    <property type="protein sequence ID" value="TWT30203.1"/>
    <property type="molecule type" value="Genomic_DNA"/>
</dbReference>
<comment type="caution">
    <text evidence="6">The sequence shown here is derived from an EMBL/GenBank/DDBJ whole genome shotgun (WGS) entry which is preliminary data.</text>
</comment>
<dbReference type="InterPro" id="IPR017871">
    <property type="entry name" value="ABC_transporter-like_CS"/>
</dbReference>
<dbReference type="OrthoDB" id="273392at2"/>
<dbReference type="GO" id="GO:0005524">
    <property type="term" value="F:ATP binding"/>
    <property type="evidence" value="ECO:0007669"/>
    <property type="project" value="UniProtKB-KW"/>
</dbReference>
<comment type="similarity">
    <text evidence="1">Belongs to the ABC transporter superfamily.</text>
</comment>
<accession>A0A5C5UX42</accession>
<dbReference type="PROSITE" id="PS50893">
    <property type="entry name" value="ABC_TRANSPORTER_2"/>
    <property type="match status" value="1"/>
</dbReference>
<dbReference type="EC" id="3.6.3.-" evidence="6"/>
<gene>
    <name evidence="6" type="primary">lolD_3</name>
    <name evidence="6" type="ORF">KOR34_47610</name>
</gene>
<evidence type="ECO:0000256" key="1">
    <source>
        <dbReference type="ARBA" id="ARBA00005417"/>
    </source>
</evidence>
<dbReference type="SUPFAM" id="SSF52540">
    <property type="entry name" value="P-loop containing nucleoside triphosphate hydrolases"/>
    <property type="match status" value="1"/>
</dbReference>
<dbReference type="PROSITE" id="PS00211">
    <property type="entry name" value="ABC_TRANSPORTER_1"/>
    <property type="match status" value="1"/>
</dbReference>
<reference evidence="6 7" key="1">
    <citation type="submission" date="2019-02" db="EMBL/GenBank/DDBJ databases">
        <title>Deep-cultivation of Planctomycetes and their phenomic and genomic characterization uncovers novel biology.</title>
        <authorList>
            <person name="Wiegand S."/>
            <person name="Jogler M."/>
            <person name="Boedeker C."/>
            <person name="Pinto D."/>
            <person name="Vollmers J."/>
            <person name="Rivas-Marin E."/>
            <person name="Kohn T."/>
            <person name="Peeters S.H."/>
            <person name="Heuer A."/>
            <person name="Rast P."/>
            <person name="Oberbeckmann S."/>
            <person name="Bunk B."/>
            <person name="Jeske O."/>
            <person name="Meyerdierks A."/>
            <person name="Storesund J.E."/>
            <person name="Kallscheuer N."/>
            <person name="Luecker S."/>
            <person name="Lage O.M."/>
            <person name="Pohl T."/>
            <person name="Merkel B.J."/>
            <person name="Hornburger P."/>
            <person name="Mueller R.-W."/>
            <person name="Bruemmer F."/>
            <person name="Labrenz M."/>
            <person name="Spormann A.M."/>
            <person name="Op Den Camp H."/>
            <person name="Overmann J."/>
            <person name="Amann R."/>
            <person name="Jetten M.S.M."/>
            <person name="Mascher T."/>
            <person name="Medema M.H."/>
            <person name="Devos D.P."/>
            <person name="Kaster A.-K."/>
            <person name="Ovreas L."/>
            <person name="Rohde M."/>
            <person name="Galperin M.Y."/>
            <person name="Jogler C."/>
        </authorList>
    </citation>
    <scope>NUCLEOTIDE SEQUENCE [LARGE SCALE GENOMIC DNA]</scope>
    <source>
        <strain evidence="6 7">KOR34</strain>
    </source>
</reference>
<evidence type="ECO:0000313" key="7">
    <source>
        <dbReference type="Proteomes" id="UP000316714"/>
    </source>
</evidence>
<keyword evidence="4 6" id="KW-0067">ATP-binding</keyword>